<evidence type="ECO:0000256" key="3">
    <source>
        <dbReference type="PROSITE-ProRule" id="PRU00103"/>
    </source>
</evidence>
<dbReference type="AlphaFoldDB" id="M1V3N9"/>
<dbReference type="PROSITE" id="PS50077">
    <property type="entry name" value="HEAT_REPEAT"/>
    <property type="match status" value="1"/>
</dbReference>
<dbReference type="GO" id="GO:0000245">
    <property type="term" value="P:spliceosomal complex assembly"/>
    <property type="evidence" value="ECO:0007669"/>
    <property type="project" value="InterPro"/>
</dbReference>
<organism evidence="5 6">
    <name type="scientific">Cyanidioschyzon merolae (strain NIES-3377 / 10D)</name>
    <name type="common">Unicellular red alga</name>
    <dbReference type="NCBI Taxonomy" id="280699"/>
    <lineage>
        <taxon>Eukaryota</taxon>
        <taxon>Rhodophyta</taxon>
        <taxon>Bangiophyceae</taxon>
        <taxon>Cyanidiales</taxon>
        <taxon>Cyanidiaceae</taxon>
        <taxon>Cyanidioschyzon</taxon>
    </lineage>
</organism>
<dbReference type="eggNOG" id="KOG0213">
    <property type="taxonomic scope" value="Eukaryota"/>
</dbReference>
<evidence type="ECO:0000313" key="5">
    <source>
        <dbReference type="EMBL" id="BAM78830.1"/>
    </source>
</evidence>
<dbReference type="InterPro" id="IPR038737">
    <property type="entry name" value="SF3b_su1-like"/>
</dbReference>
<sequence>MEALESSLERLHGPVVMQSAPQKARKRTRWTVVVDGVVPGTSSESVQSGTVSESSKSTDGPEPEQTRAQGLLSVATLRSCRTAVDEAVAGALVRENHASEVIVQHVLELKNASVLAERKAAQRALTYAITNRGDAGGVFRTLFAFWRAGEWDATATLALMRALPRFADAAGEHVRLYVSELLHLTMLGRLPELDPNRTSNFEDKSVERQARREHEAPTSYIDLDRAMNPDAPENTSLLRSLLRLVGVAPIIQAIRPWFESPEYLIRLCAAHVIAFLASSAGFATIQPLLEAMLSSRRYGSLPRETAALSLRLLATRWSGDLHPHLPSFVQFVLRLVSDPDPLVKLAGARAVAALATVVSAQDSASLEALRAPIWDGVRAYYDRTLVAFLSAAAALIRCMPLEERAFHAAALLAPTMRAMRTHCAVGVLEQLLVHGSIPEDTLASNVLGEFLEMCFLRPERSVCRAAARSAVRRRLARVAALMSERVGVSAVLTDDVVCCLDAADADPVIVLLLLETVRQVLRSGRGQLDLKPASERRLIQGLLQCLRRSAPTPYRHVSSILWMLGARVVPWSETLVHLLVARLQSAAAATRAEAARLVCRLVPMWVQLGDADALARLGIVLAECYNEVYPEALAAMLEALGAILDHLTAYLPPSEVPFAEILSRLVPVLRNPAEEVQAAAALVVMVLARHAGSSIPDSEWLRVAQELRRALGAQRRQVRYRAVDAYGAVARVLGQIDSLGQTLLAALRQTDRSMRVAASVALAIATLQSPDRMLAQLLDAYIGEQDKNVQTGILKSVGFYCAFSGDANRSWNALQVYAVTRLLESALIERYDTHRQLACEATGHFALALVGHGYEEAMLHLLNHVWPAYVAQVSSPEDTHLEHAVAFSVQALGIALGAGVLNAYLTQGLFHPAQAVRKLYWTVQRWQMEYFGGWSGVSSCLFGLKGPEWPAATL</sequence>
<keyword evidence="2" id="KW-0747">Spliceosome</keyword>
<dbReference type="SUPFAM" id="SSF48371">
    <property type="entry name" value="ARM repeat"/>
    <property type="match status" value="1"/>
</dbReference>
<dbReference type="OMA" id="EERLMCH"/>
<dbReference type="GO" id="GO:0003729">
    <property type="term" value="F:mRNA binding"/>
    <property type="evidence" value="ECO:0007669"/>
    <property type="project" value="InterPro"/>
</dbReference>
<dbReference type="InterPro" id="IPR011989">
    <property type="entry name" value="ARM-like"/>
</dbReference>
<keyword evidence="2" id="KW-0507">mRNA processing</keyword>
<keyword evidence="2" id="KW-0508">mRNA splicing</keyword>
<gene>
    <name evidence="5" type="ORF">CYME_CMB002C</name>
</gene>
<name>M1V3N9_CYAM1</name>
<reference evidence="5 6" key="2">
    <citation type="journal article" date="2007" name="BMC Biol.">
        <title>A 100%-complete sequence reveals unusually simple genomic features in the hot-spring red alga Cyanidioschyzon merolae.</title>
        <authorList>
            <person name="Nozaki H."/>
            <person name="Takano H."/>
            <person name="Misumi O."/>
            <person name="Terasawa K."/>
            <person name="Matsuzaki M."/>
            <person name="Maruyama S."/>
            <person name="Nishida K."/>
            <person name="Yagisawa F."/>
            <person name="Yoshida Y."/>
            <person name="Fujiwara T."/>
            <person name="Takio S."/>
            <person name="Tamura K."/>
            <person name="Chung S.J."/>
            <person name="Nakamura S."/>
            <person name="Kuroiwa H."/>
            <person name="Tanaka K."/>
            <person name="Sato N."/>
            <person name="Kuroiwa T."/>
        </authorList>
    </citation>
    <scope>NUCLEOTIDE SEQUENCE [LARGE SCALE GENOMIC DNA]</scope>
    <source>
        <strain evidence="5 6">10D</strain>
    </source>
</reference>
<dbReference type="Proteomes" id="UP000007014">
    <property type="component" value="Chromosome 2"/>
</dbReference>
<dbReference type="InterPro" id="IPR016024">
    <property type="entry name" value="ARM-type_fold"/>
</dbReference>
<dbReference type="GO" id="GO:0005681">
    <property type="term" value="C:spliceosomal complex"/>
    <property type="evidence" value="ECO:0007669"/>
    <property type="project" value="UniProtKB-KW"/>
</dbReference>
<dbReference type="RefSeq" id="XP_005535116.1">
    <property type="nucleotide sequence ID" value="XM_005535059.1"/>
</dbReference>
<feature type="compositionally biased region" description="Polar residues" evidence="4">
    <location>
        <begin position="41"/>
        <end position="58"/>
    </location>
</feature>
<keyword evidence="6" id="KW-1185">Reference proteome</keyword>
<dbReference type="GeneID" id="16992372"/>
<feature type="repeat" description="HEAT" evidence="3">
    <location>
        <begin position="328"/>
        <end position="366"/>
    </location>
</feature>
<evidence type="ECO:0000256" key="2">
    <source>
        <dbReference type="ARBA" id="ARBA00022728"/>
    </source>
</evidence>
<feature type="region of interest" description="Disordered" evidence="4">
    <location>
        <begin position="1"/>
        <end position="26"/>
    </location>
</feature>
<dbReference type="EMBL" id="AP006484">
    <property type="protein sequence ID" value="BAM78830.1"/>
    <property type="molecule type" value="Genomic_DNA"/>
</dbReference>
<dbReference type="InterPro" id="IPR021133">
    <property type="entry name" value="HEAT_type_2"/>
</dbReference>
<accession>M1V3N9</accession>
<reference evidence="5 6" key="1">
    <citation type="journal article" date="2004" name="Nature">
        <title>Genome sequence of the ultrasmall unicellular red alga Cyanidioschyzon merolae 10D.</title>
        <authorList>
            <person name="Matsuzaki M."/>
            <person name="Misumi O."/>
            <person name="Shin-i T."/>
            <person name="Maruyama S."/>
            <person name="Takahara M."/>
            <person name="Miyagishima S."/>
            <person name="Mori T."/>
            <person name="Nishida K."/>
            <person name="Yagisawa F."/>
            <person name="Nishida K."/>
            <person name="Yoshida Y."/>
            <person name="Nishimura Y."/>
            <person name="Nakao S."/>
            <person name="Kobayashi T."/>
            <person name="Momoyama Y."/>
            <person name="Higashiyama T."/>
            <person name="Minoda A."/>
            <person name="Sano M."/>
            <person name="Nomoto H."/>
            <person name="Oishi K."/>
            <person name="Hayashi H."/>
            <person name="Ohta F."/>
            <person name="Nishizaka S."/>
            <person name="Haga S."/>
            <person name="Miura S."/>
            <person name="Morishita T."/>
            <person name="Kabeya Y."/>
            <person name="Terasawa K."/>
            <person name="Suzuki Y."/>
            <person name="Ishii Y."/>
            <person name="Asakawa S."/>
            <person name="Takano H."/>
            <person name="Ohta N."/>
            <person name="Kuroiwa H."/>
            <person name="Tanaka K."/>
            <person name="Shimizu N."/>
            <person name="Sugano S."/>
            <person name="Sato N."/>
            <person name="Nozaki H."/>
            <person name="Ogasawara N."/>
            <person name="Kohara Y."/>
            <person name="Kuroiwa T."/>
        </authorList>
    </citation>
    <scope>NUCLEOTIDE SEQUENCE [LARGE SCALE GENOMIC DNA]</scope>
    <source>
        <strain evidence="5 6">10D</strain>
    </source>
</reference>
<dbReference type="HOGENOM" id="CLU_309138_0_0_1"/>
<comment type="similarity">
    <text evidence="1">Belongs to the SF3B1 family.</text>
</comment>
<dbReference type="PANTHER" id="PTHR12097">
    <property type="entry name" value="SPLICING FACTOR 3B, SUBUNIT 1-RELATED"/>
    <property type="match status" value="1"/>
</dbReference>
<dbReference type="Gramene" id="CMB002CT">
    <property type="protein sequence ID" value="CMB002CT"/>
    <property type="gene ID" value="CMB002C"/>
</dbReference>
<protein>
    <submittedName>
        <fullName evidence="5">Probable splicing factor 3b subunit 1</fullName>
    </submittedName>
</protein>
<dbReference type="Gene3D" id="1.25.10.10">
    <property type="entry name" value="Leucine-rich Repeat Variant"/>
    <property type="match status" value="3"/>
</dbReference>
<dbReference type="OrthoDB" id="827at2759"/>
<evidence type="ECO:0000313" key="6">
    <source>
        <dbReference type="Proteomes" id="UP000007014"/>
    </source>
</evidence>
<evidence type="ECO:0000256" key="4">
    <source>
        <dbReference type="SAM" id="MobiDB-lite"/>
    </source>
</evidence>
<dbReference type="STRING" id="280699.M1V3N9"/>
<proteinExistence type="inferred from homology"/>
<evidence type="ECO:0000256" key="1">
    <source>
        <dbReference type="ARBA" id="ARBA00005754"/>
    </source>
</evidence>
<feature type="region of interest" description="Disordered" evidence="4">
    <location>
        <begin position="41"/>
        <end position="67"/>
    </location>
</feature>
<dbReference type="KEGG" id="cme:CYME_CMB002C"/>